<evidence type="ECO:0000313" key="2">
    <source>
        <dbReference type="Proteomes" id="UP000663882"/>
    </source>
</evidence>
<gene>
    <name evidence="1" type="ORF">RFH988_LOCUS6145</name>
</gene>
<dbReference type="AlphaFoldDB" id="A0A813VQ82"/>
<dbReference type="OrthoDB" id="10031249at2759"/>
<evidence type="ECO:0000313" key="1">
    <source>
        <dbReference type="EMBL" id="CAF0844924.1"/>
    </source>
</evidence>
<dbReference type="EMBL" id="CAJNOO010000181">
    <property type="protein sequence ID" value="CAF0844924.1"/>
    <property type="molecule type" value="Genomic_DNA"/>
</dbReference>
<name>A0A813VQ82_9BILA</name>
<proteinExistence type="predicted"/>
<dbReference type="Proteomes" id="UP000663882">
    <property type="component" value="Unassembled WGS sequence"/>
</dbReference>
<comment type="caution">
    <text evidence="1">The sequence shown here is derived from an EMBL/GenBank/DDBJ whole genome shotgun (WGS) entry which is preliminary data.</text>
</comment>
<accession>A0A813VQ82</accession>
<protein>
    <submittedName>
        <fullName evidence="1">Uncharacterized protein</fullName>
    </submittedName>
</protein>
<sequence length="459" mass="52326">MSINSIKDTIGELIGINVDTFEIQVKDECFKDIFVLDDEYLKELHERLPRTSISHLFGSILLNPFSSDCYDLDRCEKEAKSNDSTQGLLFGWNTIDNENETAEEINLIHDQEDKPSNPEEWFVSTPAEGNTDICQLHEFDYSFNSAPSLIDVNQIDLLSSNDDIKRHICDSDMSITESISETLFPSDGNELDFTKNMNHEAQTIVQNSVDTVVKQPVSIEAIPVGTSCTSYYEQNSDDLNLHLPDQIAQPTIFVALSTSLQFVHDVHPYQKTQYDTDISDEFIDKSRSPYVMRIQGIKTTADKGKNILPRIKIPKVYTSINQQLVKPLYLMVAVVREKKVNDKRILYPCEDIQFLPARTNKNTEAVNPIQLNLNSLPIESDGTFQLSLRLINKSVSSPSDQSKSKLFYQLDEDIVKTLHPAPYDPRFIRLVCTLVQNDRIAWNTLCLSDYIRPKQELQT</sequence>
<reference evidence="1" key="1">
    <citation type="submission" date="2021-02" db="EMBL/GenBank/DDBJ databases">
        <authorList>
            <person name="Nowell W R."/>
        </authorList>
    </citation>
    <scope>NUCLEOTIDE SEQUENCE</scope>
</reference>
<organism evidence="1 2">
    <name type="scientific">Rotaria sordida</name>
    <dbReference type="NCBI Taxonomy" id="392033"/>
    <lineage>
        <taxon>Eukaryota</taxon>
        <taxon>Metazoa</taxon>
        <taxon>Spiralia</taxon>
        <taxon>Gnathifera</taxon>
        <taxon>Rotifera</taxon>
        <taxon>Eurotatoria</taxon>
        <taxon>Bdelloidea</taxon>
        <taxon>Philodinida</taxon>
        <taxon>Philodinidae</taxon>
        <taxon>Rotaria</taxon>
    </lineage>
</organism>